<protein>
    <recommendedName>
        <fullName evidence="3">EF-hand domain-containing protein</fullName>
    </recommendedName>
</protein>
<dbReference type="Pfam" id="PF13499">
    <property type="entry name" value="EF-hand_7"/>
    <property type="match status" value="1"/>
</dbReference>
<dbReference type="GO" id="GO:0005509">
    <property type="term" value="F:calcium ion binding"/>
    <property type="evidence" value="ECO:0007669"/>
    <property type="project" value="InterPro"/>
</dbReference>
<dbReference type="InterPro" id="IPR011992">
    <property type="entry name" value="EF-hand-dom_pair"/>
</dbReference>
<dbReference type="InterPro" id="IPR018247">
    <property type="entry name" value="EF_Hand_1_Ca_BS"/>
</dbReference>
<evidence type="ECO:0000313" key="5">
    <source>
        <dbReference type="Proteomes" id="UP001165122"/>
    </source>
</evidence>
<feature type="region of interest" description="Disordered" evidence="2">
    <location>
        <begin position="13"/>
        <end position="62"/>
    </location>
</feature>
<dbReference type="PROSITE" id="PS50222">
    <property type="entry name" value="EF_HAND_2"/>
    <property type="match status" value="1"/>
</dbReference>
<dbReference type="AlphaFoldDB" id="A0A9W7FC82"/>
<dbReference type="CDD" id="cd00051">
    <property type="entry name" value="EFh"/>
    <property type="match status" value="1"/>
</dbReference>
<evidence type="ECO:0000259" key="3">
    <source>
        <dbReference type="PROSITE" id="PS50222"/>
    </source>
</evidence>
<dbReference type="SUPFAM" id="SSF47473">
    <property type="entry name" value="EF-hand"/>
    <property type="match status" value="1"/>
</dbReference>
<dbReference type="PROSITE" id="PS00018">
    <property type="entry name" value="EF_HAND_1"/>
    <property type="match status" value="1"/>
</dbReference>
<dbReference type="OrthoDB" id="26525at2759"/>
<feature type="domain" description="EF-hand" evidence="3">
    <location>
        <begin position="140"/>
        <end position="175"/>
    </location>
</feature>
<comment type="caution">
    <text evidence="4">The sequence shown here is derived from an EMBL/GenBank/DDBJ whole genome shotgun (WGS) entry which is preliminary data.</text>
</comment>
<keyword evidence="1" id="KW-0106">Calcium</keyword>
<gene>
    <name evidence="4" type="ORF">TrLO_g1278</name>
</gene>
<dbReference type="EMBL" id="BRXW01000138">
    <property type="protein sequence ID" value="GMI09491.1"/>
    <property type="molecule type" value="Genomic_DNA"/>
</dbReference>
<name>A0A9W7FC82_9STRA</name>
<sequence>MVAPGEIPKLSVASKGVGLYQSKRKKAQKTPEEIEAEKREQEKNERTRGERRNRTMKTMSASASNDALRAMLDDAMASLIADIKLSGTGEERLQQIMTRAKESGMSVTKIFSFFTNHPQHITKEEFKLGLQRLGSKLFDLTDEELQIIIDKFDVDGDGTISIAEFKVYCYYQIPSVCWKAERKRVEASGEMDRIKAVVAGHMHHDELDGHNNIAEHAEEYEEEENGVHIHSAGECMFRDTKLFWRTNTTVEIRLYYQSELDLVSIQVFNQTQDKEMPILYVLKTDVDSHIDQEALEEQVKVAIQTSDVREEGSKQLIRNKQAWEMYAAYILARLKLPDSSNPFPVNEMRAKLPPLTPRTEAVMPFLCKLSDDKYESLMIEKPENVEPPPAIPKEVSISVDDFQAAINSFQDGAAELKKMRTSAEKMSKLMAMSINAFSNAEHDRQRRKGLNKSQMMWVDTFTKWIVRKQVEHVRSRLEPSPAFQEFIREQEEKRKASEMGLVME</sequence>
<evidence type="ECO:0000256" key="2">
    <source>
        <dbReference type="SAM" id="MobiDB-lite"/>
    </source>
</evidence>
<feature type="compositionally biased region" description="Basic and acidic residues" evidence="2">
    <location>
        <begin position="29"/>
        <end position="53"/>
    </location>
</feature>
<dbReference type="Proteomes" id="UP001165122">
    <property type="component" value="Unassembled WGS sequence"/>
</dbReference>
<accession>A0A9W7FC82</accession>
<proteinExistence type="predicted"/>
<organism evidence="4 5">
    <name type="scientific">Triparma laevis f. longispina</name>
    <dbReference type="NCBI Taxonomy" id="1714387"/>
    <lineage>
        <taxon>Eukaryota</taxon>
        <taxon>Sar</taxon>
        <taxon>Stramenopiles</taxon>
        <taxon>Ochrophyta</taxon>
        <taxon>Bolidophyceae</taxon>
        <taxon>Parmales</taxon>
        <taxon>Triparmaceae</taxon>
        <taxon>Triparma</taxon>
    </lineage>
</organism>
<evidence type="ECO:0000256" key="1">
    <source>
        <dbReference type="ARBA" id="ARBA00022837"/>
    </source>
</evidence>
<reference evidence="5" key="1">
    <citation type="journal article" date="2023" name="Commun. Biol.">
        <title>Genome analysis of Parmales, the sister group of diatoms, reveals the evolutionary specialization of diatoms from phago-mixotrophs to photoautotrophs.</title>
        <authorList>
            <person name="Ban H."/>
            <person name="Sato S."/>
            <person name="Yoshikawa S."/>
            <person name="Yamada K."/>
            <person name="Nakamura Y."/>
            <person name="Ichinomiya M."/>
            <person name="Sato N."/>
            <person name="Blanc-Mathieu R."/>
            <person name="Endo H."/>
            <person name="Kuwata A."/>
            <person name="Ogata H."/>
        </authorList>
    </citation>
    <scope>NUCLEOTIDE SEQUENCE [LARGE SCALE GENOMIC DNA]</scope>
    <source>
        <strain evidence="5">NIES 3700</strain>
    </source>
</reference>
<keyword evidence="5" id="KW-1185">Reference proteome</keyword>
<dbReference type="InterPro" id="IPR002048">
    <property type="entry name" value="EF_hand_dom"/>
</dbReference>
<dbReference type="Gene3D" id="1.10.238.10">
    <property type="entry name" value="EF-hand"/>
    <property type="match status" value="1"/>
</dbReference>
<evidence type="ECO:0000313" key="4">
    <source>
        <dbReference type="EMBL" id="GMI09491.1"/>
    </source>
</evidence>